<gene>
    <name evidence="4" type="ORF">PHYSODRAFT_422729</name>
</gene>
<evidence type="ECO:0000256" key="2">
    <source>
        <dbReference type="ARBA" id="ARBA00022723"/>
    </source>
</evidence>
<dbReference type="GeneID" id="20652218"/>
<dbReference type="InParanoid" id="G5A729"/>
<evidence type="ECO:0000259" key="3">
    <source>
        <dbReference type="Pfam" id="PF13359"/>
    </source>
</evidence>
<dbReference type="Pfam" id="PF13359">
    <property type="entry name" value="DDE_Tnp_4"/>
    <property type="match status" value="1"/>
</dbReference>
<comment type="cofactor">
    <cofactor evidence="1">
        <name>a divalent metal cation</name>
        <dbReference type="ChEBI" id="CHEBI:60240"/>
    </cofactor>
</comment>
<keyword evidence="5" id="KW-1185">Reference proteome</keyword>
<proteinExistence type="predicted"/>
<reference evidence="4 5" key="1">
    <citation type="journal article" date="2006" name="Science">
        <title>Phytophthora genome sequences uncover evolutionary origins and mechanisms of pathogenesis.</title>
        <authorList>
            <person name="Tyler B.M."/>
            <person name="Tripathy S."/>
            <person name="Zhang X."/>
            <person name="Dehal P."/>
            <person name="Jiang R.H."/>
            <person name="Aerts A."/>
            <person name="Arredondo F.D."/>
            <person name="Baxter L."/>
            <person name="Bensasson D."/>
            <person name="Beynon J.L."/>
            <person name="Chapman J."/>
            <person name="Damasceno C.M."/>
            <person name="Dorrance A.E."/>
            <person name="Dou D."/>
            <person name="Dickerman A.W."/>
            <person name="Dubchak I.L."/>
            <person name="Garbelotto M."/>
            <person name="Gijzen M."/>
            <person name="Gordon S.G."/>
            <person name="Govers F."/>
            <person name="Grunwald N.J."/>
            <person name="Huang W."/>
            <person name="Ivors K.L."/>
            <person name="Jones R.W."/>
            <person name="Kamoun S."/>
            <person name="Krampis K."/>
            <person name="Lamour K.H."/>
            <person name="Lee M.K."/>
            <person name="McDonald W.H."/>
            <person name="Medina M."/>
            <person name="Meijer H.J."/>
            <person name="Nordberg E.K."/>
            <person name="Maclean D.J."/>
            <person name="Ospina-Giraldo M.D."/>
            <person name="Morris P.F."/>
            <person name="Phuntumart V."/>
            <person name="Putnam N.H."/>
            <person name="Rash S."/>
            <person name="Rose J.K."/>
            <person name="Sakihama Y."/>
            <person name="Salamov A.A."/>
            <person name="Savidor A."/>
            <person name="Scheuring C.F."/>
            <person name="Smith B.M."/>
            <person name="Sobral B.W."/>
            <person name="Terry A."/>
            <person name="Torto-Alalibo T.A."/>
            <person name="Win J."/>
            <person name="Xu Z."/>
            <person name="Zhang H."/>
            <person name="Grigoriev I.V."/>
            <person name="Rokhsar D.S."/>
            <person name="Boore J.L."/>
        </authorList>
    </citation>
    <scope>NUCLEOTIDE SEQUENCE [LARGE SCALE GENOMIC DNA]</scope>
    <source>
        <strain evidence="4 5">P6497</strain>
    </source>
</reference>
<dbReference type="Proteomes" id="UP000002640">
    <property type="component" value="Unassembled WGS sequence"/>
</dbReference>
<feature type="non-terminal residue" evidence="4">
    <location>
        <position position="1"/>
    </location>
</feature>
<sequence>EESRNRRVSSDRVLVENYFGRMATLWRVVSTTFTWSEAKFDRIVNICVALTNIHAKLHPLR</sequence>
<name>G5A729_PHYSP</name>
<dbReference type="EMBL" id="JH159160">
    <property type="protein sequence ID" value="EGZ09134.1"/>
    <property type="molecule type" value="Genomic_DNA"/>
</dbReference>
<organism evidence="4 5">
    <name type="scientific">Phytophthora sojae (strain P6497)</name>
    <name type="common">Soybean stem and root rot agent</name>
    <name type="synonym">Phytophthora megasperma f. sp. glycines</name>
    <dbReference type="NCBI Taxonomy" id="1094619"/>
    <lineage>
        <taxon>Eukaryota</taxon>
        <taxon>Sar</taxon>
        <taxon>Stramenopiles</taxon>
        <taxon>Oomycota</taxon>
        <taxon>Peronosporomycetes</taxon>
        <taxon>Peronosporales</taxon>
        <taxon>Peronosporaceae</taxon>
        <taxon>Phytophthora</taxon>
    </lineage>
</organism>
<dbReference type="AlphaFoldDB" id="G5A729"/>
<feature type="non-terminal residue" evidence="4">
    <location>
        <position position="61"/>
    </location>
</feature>
<dbReference type="InterPro" id="IPR027806">
    <property type="entry name" value="HARBI1_dom"/>
</dbReference>
<evidence type="ECO:0000256" key="1">
    <source>
        <dbReference type="ARBA" id="ARBA00001968"/>
    </source>
</evidence>
<evidence type="ECO:0000313" key="5">
    <source>
        <dbReference type="Proteomes" id="UP000002640"/>
    </source>
</evidence>
<evidence type="ECO:0000313" key="4">
    <source>
        <dbReference type="EMBL" id="EGZ09134.1"/>
    </source>
</evidence>
<keyword evidence="2" id="KW-0479">Metal-binding</keyword>
<dbReference type="RefSeq" id="XP_009535767.1">
    <property type="nucleotide sequence ID" value="XM_009537472.1"/>
</dbReference>
<feature type="domain" description="DDE Tnp4" evidence="3">
    <location>
        <begin position="2"/>
        <end position="52"/>
    </location>
</feature>
<dbReference type="KEGG" id="psoj:PHYSODRAFT_422729"/>
<accession>G5A729</accession>
<dbReference type="GO" id="GO:0046872">
    <property type="term" value="F:metal ion binding"/>
    <property type="evidence" value="ECO:0007669"/>
    <property type="project" value="UniProtKB-KW"/>
</dbReference>
<protein>
    <recommendedName>
        <fullName evidence="3">DDE Tnp4 domain-containing protein</fullName>
    </recommendedName>
</protein>